<gene>
    <name evidence="2" type="ORF">B296_00056814</name>
</gene>
<comment type="caution">
    <text evidence="2">The sequence shown here is derived from an EMBL/GenBank/DDBJ whole genome shotgun (WGS) entry which is preliminary data.</text>
</comment>
<evidence type="ECO:0000313" key="3">
    <source>
        <dbReference type="Proteomes" id="UP000287651"/>
    </source>
</evidence>
<dbReference type="AlphaFoldDB" id="A0A426X248"/>
<feature type="compositionally biased region" description="Polar residues" evidence="1">
    <location>
        <begin position="1"/>
        <end position="13"/>
    </location>
</feature>
<evidence type="ECO:0000256" key="1">
    <source>
        <dbReference type="SAM" id="MobiDB-lite"/>
    </source>
</evidence>
<organism evidence="2 3">
    <name type="scientific">Ensete ventricosum</name>
    <name type="common">Abyssinian banana</name>
    <name type="synonym">Musa ensete</name>
    <dbReference type="NCBI Taxonomy" id="4639"/>
    <lineage>
        <taxon>Eukaryota</taxon>
        <taxon>Viridiplantae</taxon>
        <taxon>Streptophyta</taxon>
        <taxon>Embryophyta</taxon>
        <taxon>Tracheophyta</taxon>
        <taxon>Spermatophyta</taxon>
        <taxon>Magnoliopsida</taxon>
        <taxon>Liliopsida</taxon>
        <taxon>Zingiberales</taxon>
        <taxon>Musaceae</taxon>
        <taxon>Ensete</taxon>
    </lineage>
</organism>
<dbReference type="Proteomes" id="UP000287651">
    <property type="component" value="Unassembled WGS sequence"/>
</dbReference>
<feature type="compositionally biased region" description="Polar residues" evidence="1">
    <location>
        <begin position="49"/>
        <end position="59"/>
    </location>
</feature>
<feature type="region of interest" description="Disordered" evidence="1">
    <location>
        <begin position="1"/>
        <end position="59"/>
    </location>
</feature>
<proteinExistence type="predicted"/>
<dbReference type="EMBL" id="AMZH03028744">
    <property type="protein sequence ID" value="RRT33548.1"/>
    <property type="molecule type" value="Genomic_DNA"/>
</dbReference>
<feature type="compositionally biased region" description="Basic and acidic residues" evidence="1">
    <location>
        <begin position="15"/>
        <end position="24"/>
    </location>
</feature>
<evidence type="ECO:0000313" key="2">
    <source>
        <dbReference type="EMBL" id="RRT33548.1"/>
    </source>
</evidence>
<reference evidence="2 3" key="1">
    <citation type="journal article" date="2014" name="Agronomy (Basel)">
        <title>A Draft Genome Sequence for Ensete ventricosum, the Drought-Tolerant Tree Against Hunger.</title>
        <authorList>
            <person name="Harrison J."/>
            <person name="Moore K.A."/>
            <person name="Paszkiewicz K."/>
            <person name="Jones T."/>
            <person name="Grant M."/>
            <person name="Ambacheew D."/>
            <person name="Muzemil S."/>
            <person name="Studholme D.J."/>
        </authorList>
    </citation>
    <scope>NUCLEOTIDE SEQUENCE [LARGE SCALE GENOMIC DNA]</scope>
</reference>
<sequence length="109" mass="12808">MLQRTHQNMTTETLIADKREETKRPQGGVVPWTSHATTQEEGRQVGLVASQTPPIPLNSTRTDIFFQIRERGLLKAQSPMKSHPERGDKRRYYCFHREYRHDTEECRDL</sequence>
<accession>A0A426X248</accession>
<protein>
    <submittedName>
        <fullName evidence="2">Uncharacterized protein</fullName>
    </submittedName>
</protein>
<name>A0A426X248_ENSVE</name>